<evidence type="ECO:0000256" key="1">
    <source>
        <dbReference type="SAM" id="MobiDB-lite"/>
    </source>
</evidence>
<protein>
    <submittedName>
        <fullName evidence="2">Uncharacterized protein</fullName>
    </submittedName>
</protein>
<reference evidence="2 3" key="1">
    <citation type="submission" date="2017-01" db="EMBL/GenBank/DDBJ databases">
        <title>Genome sequence of Rhodoferax antarcticus ANT.BR, a psychrophilic purple nonsulfur bacterium from an Antarctic microbial mat.</title>
        <authorList>
            <person name="Baker J."/>
            <person name="Riester C."/>
            <person name="Skinner B."/>
            <person name="Newell A."/>
            <person name="Swingley W."/>
            <person name="Madigan M."/>
            <person name="Jung D."/>
            <person name="Asao M."/>
            <person name="Chen M."/>
            <person name="Loughlin P."/>
            <person name="Pan H."/>
            <person name="Lin S."/>
            <person name="Li N."/>
            <person name="Shaw J."/>
            <person name="Prado M."/>
            <person name="Sherman C."/>
            <person name="Li X."/>
            <person name="Tang J."/>
            <person name="Blankenship R."/>
            <person name="Zhao T."/>
            <person name="Touchman J."/>
            <person name="Sattley M."/>
        </authorList>
    </citation>
    <scope>NUCLEOTIDE SEQUENCE [LARGE SCALE GENOMIC DNA]</scope>
    <source>
        <strain evidence="2 3">ANT.BR</strain>
    </source>
</reference>
<evidence type="ECO:0000313" key="2">
    <source>
        <dbReference type="EMBL" id="OLP07783.1"/>
    </source>
</evidence>
<accession>A0A1Q8YIK2</accession>
<name>A0A1Q8YIK2_9BURK</name>
<comment type="caution">
    <text evidence="2">The sequence shown here is derived from an EMBL/GenBank/DDBJ whole genome shotgun (WGS) entry which is preliminary data.</text>
</comment>
<dbReference type="AlphaFoldDB" id="A0A1Q8YIK2"/>
<sequence>MIDSIEETPVRTEKPEPSGVGALQDILNAPAPVLAGLIA</sequence>
<gene>
    <name evidence="2" type="ORF">BLL52_0879</name>
</gene>
<dbReference type="EMBL" id="MSYM01000007">
    <property type="protein sequence ID" value="OLP07783.1"/>
    <property type="molecule type" value="Genomic_DNA"/>
</dbReference>
<proteinExistence type="predicted"/>
<organism evidence="2 3">
    <name type="scientific">Rhodoferax antarcticus ANT.BR</name>
    <dbReference type="NCBI Taxonomy" id="1111071"/>
    <lineage>
        <taxon>Bacteria</taxon>
        <taxon>Pseudomonadati</taxon>
        <taxon>Pseudomonadota</taxon>
        <taxon>Betaproteobacteria</taxon>
        <taxon>Burkholderiales</taxon>
        <taxon>Comamonadaceae</taxon>
        <taxon>Rhodoferax</taxon>
    </lineage>
</organism>
<evidence type="ECO:0000313" key="3">
    <source>
        <dbReference type="Proteomes" id="UP000185911"/>
    </source>
</evidence>
<feature type="region of interest" description="Disordered" evidence="1">
    <location>
        <begin position="1"/>
        <end position="23"/>
    </location>
</feature>
<dbReference type="Proteomes" id="UP000185911">
    <property type="component" value="Unassembled WGS sequence"/>
</dbReference>
<keyword evidence="3" id="KW-1185">Reference proteome</keyword>